<reference evidence="2 3" key="1">
    <citation type="journal article" date="2020" name="Phytopathology">
        <title>A high-quality genome resource of Botrytis fragariae, a new and rapidly spreading fungal pathogen causing strawberry gray mold in the U.S.A.</title>
        <authorList>
            <person name="Wu Y."/>
            <person name="Saski C.A."/>
            <person name="Schnabel G."/>
            <person name="Xiao S."/>
            <person name="Hu M."/>
        </authorList>
    </citation>
    <scope>NUCLEOTIDE SEQUENCE [LARGE SCALE GENOMIC DNA]</scope>
    <source>
        <strain evidence="2 3">BVB16</strain>
    </source>
</reference>
<evidence type="ECO:0000256" key="1">
    <source>
        <dbReference type="SAM" id="MobiDB-lite"/>
    </source>
</evidence>
<dbReference type="GeneID" id="59259203"/>
<evidence type="ECO:0000313" key="2">
    <source>
        <dbReference type="EMBL" id="KAF5873660.1"/>
    </source>
</evidence>
<organism evidence="2 3">
    <name type="scientific">Botrytis fragariae</name>
    <dbReference type="NCBI Taxonomy" id="1964551"/>
    <lineage>
        <taxon>Eukaryota</taxon>
        <taxon>Fungi</taxon>
        <taxon>Dikarya</taxon>
        <taxon>Ascomycota</taxon>
        <taxon>Pezizomycotina</taxon>
        <taxon>Leotiomycetes</taxon>
        <taxon>Helotiales</taxon>
        <taxon>Sclerotiniaceae</taxon>
        <taxon>Botrytis</taxon>
    </lineage>
</organism>
<dbReference type="RefSeq" id="XP_037192606.1">
    <property type="nucleotide sequence ID" value="XM_037335511.1"/>
</dbReference>
<gene>
    <name evidence="2" type="ORF">Bfra_005124</name>
</gene>
<dbReference type="AlphaFoldDB" id="A0A8H6EIZ6"/>
<protein>
    <submittedName>
        <fullName evidence="2">Uncharacterized protein</fullName>
    </submittedName>
</protein>
<dbReference type="Proteomes" id="UP000531561">
    <property type="component" value="Unassembled WGS sequence"/>
</dbReference>
<proteinExistence type="predicted"/>
<name>A0A8H6EIZ6_9HELO</name>
<feature type="region of interest" description="Disordered" evidence="1">
    <location>
        <begin position="40"/>
        <end position="59"/>
    </location>
</feature>
<keyword evidence="3" id="KW-1185">Reference proteome</keyword>
<accession>A0A8H6EIZ6</accession>
<evidence type="ECO:0000313" key="3">
    <source>
        <dbReference type="Proteomes" id="UP000531561"/>
    </source>
</evidence>
<feature type="non-terminal residue" evidence="2">
    <location>
        <position position="1"/>
    </location>
</feature>
<comment type="caution">
    <text evidence="2">The sequence shown here is derived from an EMBL/GenBank/DDBJ whole genome shotgun (WGS) entry which is preliminary data.</text>
</comment>
<dbReference type="EMBL" id="JABFCT010000008">
    <property type="protein sequence ID" value="KAF5873660.1"/>
    <property type="molecule type" value="Genomic_DNA"/>
</dbReference>
<sequence length="59" mass="6526">YTNATSIPRLHSHHILKKSSDEIPHSLNFVRNDRKITANAADAADRQTDAAKSSKAVKQ</sequence>